<dbReference type="InterPro" id="IPR002509">
    <property type="entry name" value="NODB_dom"/>
</dbReference>
<dbReference type="Pfam" id="PF01522">
    <property type="entry name" value="Polysacc_deac_1"/>
    <property type="match status" value="1"/>
</dbReference>
<dbReference type="KEGG" id="pstg:E8M01_05255"/>
<sequence>MSDSGNASPTPMARPVACQCSPSAGPAANSNGDAIIDRFGARLDHALAKRLPVRSVPLRNERPIVSFTFDDFPASAHEVGAGLLEACGVRGTYFTCTGLLGGINPLWTVAGPDAVIDLHARGHEIGLHTHSHRAVFNMTRGEFEADLAANRAALRRLIPGLTRETFAYPYGFAGYARKRQLSRLARASRSVLPGVNAGQLDPDFIKAVELIDCGLTVPALEQLLDEVVARQGWLVFLTHDIAPEPTKFGASPKLMNAALEGALRRQVDILPMREALDRIGVA</sequence>
<dbReference type="AlphaFoldDB" id="A0A4D7AY98"/>
<organism evidence="7 8">
    <name type="scientific">Phreatobacter stygius</name>
    <dbReference type="NCBI Taxonomy" id="1940610"/>
    <lineage>
        <taxon>Bacteria</taxon>
        <taxon>Pseudomonadati</taxon>
        <taxon>Pseudomonadota</taxon>
        <taxon>Alphaproteobacteria</taxon>
        <taxon>Hyphomicrobiales</taxon>
        <taxon>Phreatobacteraceae</taxon>
        <taxon>Phreatobacter</taxon>
    </lineage>
</organism>
<reference evidence="7 8" key="1">
    <citation type="submission" date="2019-04" db="EMBL/GenBank/DDBJ databases">
        <title>Phreatobacter aquaticus sp. nov.</title>
        <authorList>
            <person name="Choi A."/>
        </authorList>
    </citation>
    <scope>NUCLEOTIDE SEQUENCE [LARGE SCALE GENOMIC DNA]</scope>
    <source>
        <strain evidence="7 8">KCTC 52518</strain>
    </source>
</reference>
<evidence type="ECO:0000256" key="2">
    <source>
        <dbReference type="ARBA" id="ARBA00010973"/>
    </source>
</evidence>
<dbReference type="EMBL" id="CP039690">
    <property type="protein sequence ID" value="QCI63698.1"/>
    <property type="molecule type" value="Genomic_DNA"/>
</dbReference>
<dbReference type="InterPro" id="IPR051398">
    <property type="entry name" value="Polysacch_Deacetylase"/>
</dbReference>
<accession>A0A4D7AY98</accession>
<proteinExistence type="inferred from homology"/>
<dbReference type="InterPro" id="IPR011330">
    <property type="entry name" value="Glyco_hydro/deAcase_b/a-brl"/>
</dbReference>
<dbReference type="SUPFAM" id="SSF88713">
    <property type="entry name" value="Glycoside hydrolase/deacetylase"/>
    <property type="match status" value="1"/>
</dbReference>
<dbReference type="GO" id="GO:0005975">
    <property type="term" value="P:carbohydrate metabolic process"/>
    <property type="evidence" value="ECO:0007669"/>
    <property type="project" value="InterPro"/>
</dbReference>
<dbReference type="Gene3D" id="3.20.20.370">
    <property type="entry name" value="Glycoside hydrolase/deacetylase"/>
    <property type="match status" value="1"/>
</dbReference>
<name>A0A4D7AY98_9HYPH</name>
<feature type="domain" description="NodB homology" evidence="6">
    <location>
        <begin position="63"/>
        <end position="282"/>
    </location>
</feature>
<evidence type="ECO:0000256" key="4">
    <source>
        <dbReference type="ARBA" id="ARBA00022729"/>
    </source>
</evidence>
<protein>
    <recommendedName>
        <fullName evidence="3">Chitooligosaccharide deacetylase</fullName>
    </recommendedName>
    <alternativeName>
        <fullName evidence="5">Nodulation protein B</fullName>
    </alternativeName>
</protein>
<keyword evidence="8" id="KW-1185">Reference proteome</keyword>
<evidence type="ECO:0000259" key="6">
    <source>
        <dbReference type="PROSITE" id="PS51677"/>
    </source>
</evidence>
<comment type="function">
    <text evidence="1">Is involved in generating a small heat-stable compound (Nod), an acylated oligomer of N-acetylglucosamine, that stimulates mitosis in various plant protoplasts.</text>
</comment>
<dbReference type="PANTHER" id="PTHR34216:SF11">
    <property type="entry name" value="CHITOOLIGOSACCHARIDE DEACETYLASE"/>
    <property type="match status" value="1"/>
</dbReference>
<evidence type="ECO:0000313" key="8">
    <source>
        <dbReference type="Proteomes" id="UP000298781"/>
    </source>
</evidence>
<dbReference type="RefSeq" id="WP_136959155.1">
    <property type="nucleotide sequence ID" value="NZ_CP039690.1"/>
</dbReference>
<keyword evidence="4" id="KW-0732">Signal</keyword>
<dbReference type="Proteomes" id="UP000298781">
    <property type="component" value="Chromosome"/>
</dbReference>
<dbReference type="PROSITE" id="PS51677">
    <property type="entry name" value="NODB"/>
    <property type="match status" value="1"/>
</dbReference>
<evidence type="ECO:0000256" key="1">
    <source>
        <dbReference type="ARBA" id="ARBA00003236"/>
    </source>
</evidence>
<comment type="similarity">
    <text evidence="2">Belongs to the polysaccharide deacetylase family.</text>
</comment>
<gene>
    <name evidence="7" type="ORF">E8M01_05255</name>
</gene>
<dbReference type="OrthoDB" id="2795102at2"/>
<evidence type="ECO:0000256" key="3">
    <source>
        <dbReference type="ARBA" id="ARBA00020071"/>
    </source>
</evidence>
<evidence type="ECO:0000256" key="5">
    <source>
        <dbReference type="ARBA" id="ARBA00032976"/>
    </source>
</evidence>
<dbReference type="GO" id="GO:0016810">
    <property type="term" value="F:hydrolase activity, acting on carbon-nitrogen (but not peptide) bonds"/>
    <property type="evidence" value="ECO:0007669"/>
    <property type="project" value="InterPro"/>
</dbReference>
<evidence type="ECO:0000313" key="7">
    <source>
        <dbReference type="EMBL" id="QCI63698.1"/>
    </source>
</evidence>
<dbReference type="PANTHER" id="PTHR34216">
    <property type="match status" value="1"/>
</dbReference>